<evidence type="ECO:0000313" key="3">
    <source>
        <dbReference type="Proteomes" id="UP001642360"/>
    </source>
</evidence>
<dbReference type="Proteomes" id="UP001642360">
    <property type="component" value="Unassembled WGS sequence"/>
</dbReference>
<comment type="caution">
    <text evidence="2">The sequence shown here is derived from an EMBL/GenBank/DDBJ whole genome shotgun (WGS) entry which is preliminary data.</text>
</comment>
<accession>A0ABC8QR12</accession>
<keyword evidence="1" id="KW-0812">Transmembrane</keyword>
<dbReference type="AlphaFoldDB" id="A0ABC8QR12"/>
<organism evidence="2 3">
    <name type="scientific">Ilex paraguariensis</name>
    <name type="common">yerba mate</name>
    <dbReference type="NCBI Taxonomy" id="185542"/>
    <lineage>
        <taxon>Eukaryota</taxon>
        <taxon>Viridiplantae</taxon>
        <taxon>Streptophyta</taxon>
        <taxon>Embryophyta</taxon>
        <taxon>Tracheophyta</taxon>
        <taxon>Spermatophyta</taxon>
        <taxon>Magnoliopsida</taxon>
        <taxon>eudicotyledons</taxon>
        <taxon>Gunneridae</taxon>
        <taxon>Pentapetalae</taxon>
        <taxon>asterids</taxon>
        <taxon>campanulids</taxon>
        <taxon>Aquifoliales</taxon>
        <taxon>Aquifoliaceae</taxon>
        <taxon>Ilex</taxon>
    </lineage>
</organism>
<protein>
    <submittedName>
        <fullName evidence="2">Uncharacterized protein</fullName>
    </submittedName>
</protein>
<evidence type="ECO:0000256" key="1">
    <source>
        <dbReference type="SAM" id="Phobius"/>
    </source>
</evidence>
<proteinExistence type="predicted"/>
<evidence type="ECO:0000313" key="2">
    <source>
        <dbReference type="EMBL" id="CAK9135153.1"/>
    </source>
</evidence>
<keyword evidence="1" id="KW-1133">Transmembrane helix</keyword>
<feature type="transmembrane region" description="Helical" evidence="1">
    <location>
        <begin position="90"/>
        <end position="112"/>
    </location>
</feature>
<keyword evidence="3" id="KW-1185">Reference proteome</keyword>
<reference evidence="2 3" key="1">
    <citation type="submission" date="2024-02" db="EMBL/GenBank/DDBJ databases">
        <authorList>
            <person name="Vignale AGUSTIN F."/>
            <person name="Sosa J E."/>
            <person name="Modenutti C."/>
        </authorList>
    </citation>
    <scope>NUCLEOTIDE SEQUENCE [LARGE SCALE GENOMIC DNA]</scope>
</reference>
<dbReference type="EMBL" id="CAUOFW020000692">
    <property type="protein sequence ID" value="CAK9135153.1"/>
    <property type="molecule type" value="Genomic_DNA"/>
</dbReference>
<gene>
    <name evidence="2" type="ORF">ILEXP_LOCUS2085</name>
</gene>
<keyword evidence="1" id="KW-0472">Membrane</keyword>
<feature type="transmembrane region" description="Helical" evidence="1">
    <location>
        <begin position="44"/>
        <end position="69"/>
    </location>
</feature>
<sequence length="113" mass="12771">MGNTAAEGDHWFFATCEMACVNPGLPLLYHCHAHVLINVIFLEILYRIFVLRVVSCGFLFPSSKCFFGLAKILEMRVLVCRGSDKSAQELFYLPGFKMVLVFLLAMIIVYGML</sequence>
<name>A0ABC8QR12_9AQUA</name>